<sequence length="131" mass="14745">MRTISLGVIVPVYPTSSTSSFKWPTTVGGEYWCVKVCVHSGEDKRNQISSAARLCPRPLTRPLCSHAHWLCYPLCDYRNWLHELPLKAQRDSVDGECSNTHFRSGVPPNNFQFPFEQKIIACSTAAIAFKS</sequence>
<accession>A0AAV4PER7</accession>
<evidence type="ECO:0000313" key="1">
    <source>
        <dbReference type="EMBL" id="GIX94211.1"/>
    </source>
</evidence>
<proteinExistence type="predicted"/>
<reference evidence="1 2" key="1">
    <citation type="submission" date="2021-06" db="EMBL/GenBank/DDBJ databases">
        <title>Caerostris extrusa draft genome.</title>
        <authorList>
            <person name="Kono N."/>
            <person name="Arakawa K."/>
        </authorList>
    </citation>
    <scope>NUCLEOTIDE SEQUENCE [LARGE SCALE GENOMIC DNA]</scope>
</reference>
<gene>
    <name evidence="1" type="ORF">CEXT_724171</name>
</gene>
<dbReference type="Proteomes" id="UP001054945">
    <property type="component" value="Unassembled WGS sequence"/>
</dbReference>
<protein>
    <submittedName>
        <fullName evidence="1">Uncharacterized protein</fullName>
    </submittedName>
</protein>
<comment type="caution">
    <text evidence="1">The sequence shown here is derived from an EMBL/GenBank/DDBJ whole genome shotgun (WGS) entry which is preliminary data.</text>
</comment>
<dbReference type="AlphaFoldDB" id="A0AAV4PER7"/>
<name>A0AAV4PER7_CAEEX</name>
<evidence type="ECO:0000313" key="2">
    <source>
        <dbReference type="Proteomes" id="UP001054945"/>
    </source>
</evidence>
<dbReference type="EMBL" id="BPLR01004347">
    <property type="protein sequence ID" value="GIX94211.1"/>
    <property type="molecule type" value="Genomic_DNA"/>
</dbReference>
<keyword evidence="2" id="KW-1185">Reference proteome</keyword>
<organism evidence="1 2">
    <name type="scientific">Caerostris extrusa</name>
    <name type="common">Bark spider</name>
    <name type="synonym">Caerostris bankana</name>
    <dbReference type="NCBI Taxonomy" id="172846"/>
    <lineage>
        <taxon>Eukaryota</taxon>
        <taxon>Metazoa</taxon>
        <taxon>Ecdysozoa</taxon>
        <taxon>Arthropoda</taxon>
        <taxon>Chelicerata</taxon>
        <taxon>Arachnida</taxon>
        <taxon>Araneae</taxon>
        <taxon>Araneomorphae</taxon>
        <taxon>Entelegynae</taxon>
        <taxon>Araneoidea</taxon>
        <taxon>Araneidae</taxon>
        <taxon>Caerostris</taxon>
    </lineage>
</organism>